<feature type="transmembrane region" description="Helical" evidence="1">
    <location>
        <begin position="67"/>
        <end position="87"/>
    </location>
</feature>
<organism evidence="3 4">
    <name type="scientific">Dillenia turbinata</name>
    <dbReference type="NCBI Taxonomy" id="194707"/>
    <lineage>
        <taxon>Eukaryota</taxon>
        <taxon>Viridiplantae</taxon>
        <taxon>Streptophyta</taxon>
        <taxon>Embryophyta</taxon>
        <taxon>Tracheophyta</taxon>
        <taxon>Spermatophyta</taxon>
        <taxon>Magnoliopsida</taxon>
        <taxon>eudicotyledons</taxon>
        <taxon>Gunneridae</taxon>
        <taxon>Pentapetalae</taxon>
        <taxon>Dilleniales</taxon>
        <taxon>Dilleniaceae</taxon>
        <taxon>Dillenia</taxon>
    </lineage>
</organism>
<gene>
    <name evidence="3" type="ORF">RJ641_035980</name>
</gene>
<protein>
    <submittedName>
        <fullName evidence="3">Bifunctional inhibitor/plant lipid transfer protein/seed storage helical domain</fullName>
    </submittedName>
</protein>
<evidence type="ECO:0000259" key="2">
    <source>
        <dbReference type="Pfam" id="PF14368"/>
    </source>
</evidence>
<proteinExistence type="predicted"/>
<reference evidence="3 4" key="1">
    <citation type="submission" date="2023-12" db="EMBL/GenBank/DDBJ databases">
        <title>A high-quality genome assembly for Dillenia turbinata (Dilleniales).</title>
        <authorList>
            <person name="Chanderbali A."/>
        </authorList>
    </citation>
    <scope>NUCLEOTIDE SEQUENCE [LARGE SCALE GENOMIC DNA]</scope>
    <source>
        <strain evidence="3">LSX21</strain>
        <tissue evidence="3">Leaf</tissue>
    </source>
</reference>
<dbReference type="AlphaFoldDB" id="A0AAN8VNY4"/>
<dbReference type="SUPFAM" id="SSF47699">
    <property type="entry name" value="Bifunctional inhibitor/lipid-transfer protein/seed storage 2S albumin"/>
    <property type="match status" value="1"/>
</dbReference>
<dbReference type="Gene3D" id="1.10.110.10">
    <property type="entry name" value="Plant lipid-transfer and hydrophobic proteins"/>
    <property type="match status" value="1"/>
</dbReference>
<comment type="caution">
    <text evidence="3">The sequence shown here is derived from an EMBL/GenBank/DDBJ whole genome shotgun (WGS) entry which is preliminary data.</text>
</comment>
<dbReference type="EMBL" id="JBAMMX010000009">
    <property type="protein sequence ID" value="KAK6933086.1"/>
    <property type="molecule type" value="Genomic_DNA"/>
</dbReference>
<feature type="domain" description="Bifunctional inhibitor/plant lipid transfer protein/seed storage helical" evidence="2">
    <location>
        <begin position="247"/>
        <end position="327"/>
    </location>
</feature>
<feature type="transmembrane region" description="Helical" evidence="1">
    <location>
        <begin position="224"/>
        <end position="241"/>
    </location>
</feature>
<dbReference type="CDD" id="cd00010">
    <property type="entry name" value="AAI_LTSS"/>
    <property type="match status" value="1"/>
</dbReference>
<feature type="transmembrane region" description="Helical" evidence="1">
    <location>
        <begin position="155"/>
        <end position="179"/>
    </location>
</feature>
<feature type="transmembrane region" description="Helical" evidence="1">
    <location>
        <begin position="111"/>
        <end position="135"/>
    </location>
</feature>
<evidence type="ECO:0000256" key="1">
    <source>
        <dbReference type="SAM" id="Phobius"/>
    </source>
</evidence>
<name>A0AAN8VNY4_9MAGN</name>
<dbReference type="InterPro" id="IPR016140">
    <property type="entry name" value="Bifunc_inhib/LTP/seed_store"/>
</dbReference>
<dbReference type="Pfam" id="PF14368">
    <property type="entry name" value="LTP_2"/>
    <property type="match status" value="1"/>
</dbReference>
<dbReference type="PANTHER" id="PTHR33430">
    <property type="entry name" value="MATERNAL EFFECT EMBRYO ARREST PROTEIN"/>
    <property type="match status" value="1"/>
</dbReference>
<keyword evidence="4" id="KW-1185">Reference proteome</keyword>
<keyword evidence="1" id="KW-0812">Transmembrane</keyword>
<evidence type="ECO:0000313" key="3">
    <source>
        <dbReference type="EMBL" id="KAK6933086.1"/>
    </source>
</evidence>
<accession>A0AAN8VNY4</accession>
<keyword evidence="1" id="KW-0472">Membrane</keyword>
<keyword evidence="1" id="KW-1133">Transmembrane helix</keyword>
<dbReference type="InterPro" id="IPR036312">
    <property type="entry name" value="Bifun_inhib/LTP/seed_sf"/>
</dbReference>
<dbReference type="Proteomes" id="UP001370490">
    <property type="component" value="Unassembled WGS sequence"/>
</dbReference>
<dbReference type="PANTHER" id="PTHR33430:SF14">
    <property type="entry name" value="MATERNAL EFFECT EMBRYO ARREST 60"/>
    <property type="match status" value="1"/>
</dbReference>
<evidence type="ECO:0000313" key="4">
    <source>
        <dbReference type="Proteomes" id="UP001370490"/>
    </source>
</evidence>
<sequence length="343" mass="36558">MAETTPTRRRDGSTNIHVTALDAIANANSLFTFAVSVGLTLKPTDTGDHLITNTTCSASSAIGEGLVTYHVCAFSCFLFSSLIAYSLKQIIKTEVFIETHRFALARVNKRLFQLGMMLSAAGSAFGYVFLMLALVDVVQIKMGTLACRSFYSFAAVVPLLTLGSVALLAYIFIVLYAFIKLGTLACGSSQSLAAVVPLVILVPLALLWIEKLSMHSSLDMDAQMKYICILGFLVLVSIAGFERANGAGECGKSSPDREAWKLAPCVQAAQDESAEVSDSCCAQVKKIGQNPRCLCAVMLSNTAKMSGANPEIAVTIPKRCNIADRPVGYICGCGRACGSYTLP</sequence>
<feature type="transmembrane region" description="Helical" evidence="1">
    <location>
        <begin position="191"/>
        <end position="209"/>
    </location>
</feature>